<dbReference type="GO" id="GO:0006508">
    <property type="term" value="P:proteolysis"/>
    <property type="evidence" value="ECO:0007669"/>
    <property type="project" value="UniProtKB-KW"/>
</dbReference>
<dbReference type="AlphaFoldDB" id="A0A2P5BIT5"/>
<evidence type="ECO:0000313" key="5">
    <source>
        <dbReference type="EMBL" id="PON48698.1"/>
    </source>
</evidence>
<organism evidence="5 6">
    <name type="scientific">Parasponia andersonii</name>
    <name type="common">Sponia andersonii</name>
    <dbReference type="NCBI Taxonomy" id="3476"/>
    <lineage>
        <taxon>Eukaryota</taxon>
        <taxon>Viridiplantae</taxon>
        <taxon>Streptophyta</taxon>
        <taxon>Embryophyta</taxon>
        <taxon>Tracheophyta</taxon>
        <taxon>Spermatophyta</taxon>
        <taxon>Magnoliopsida</taxon>
        <taxon>eudicotyledons</taxon>
        <taxon>Gunneridae</taxon>
        <taxon>Pentapetalae</taxon>
        <taxon>rosids</taxon>
        <taxon>fabids</taxon>
        <taxon>Rosales</taxon>
        <taxon>Cannabaceae</taxon>
        <taxon>Parasponia</taxon>
    </lineage>
</organism>
<feature type="domain" description="Ubiquitin-like protease family profile" evidence="4">
    <location>
        <begin position="10"/>
        <end position="90"/>
    </location>
</feature>
<name>A0A2P5BIT5_PARAD</name>
<keyword evidence="2 5" id="KW-0645">Protease</keyword>
<comment type="similarity">
    <text evidence="1">Belongs to the peptidase C48 family.</text>
</comment>
<dbReference type="GO" id="GO:0008234">
    <property type="term" value="F:cysteine-type peptidase activity"/>
    <property type="evidence" value="ECO:0007669"/>
    <property type="project" value="InterPro"/>
</dbReference>
<keyword evidence="6" id="KW-1185">Reference proteome</keyword>
<comment type="caution">
    <text evidence="5">The sequence shown here is derived from an EMBL/GenBank/DDBJ whole genome shotgun (WGS) entry which is preliminary data.</text>
</comment>
<dbReference type="Pfam" id="PF02902">
    <property type="entry name" value="Peptidase_C48"/>
    <property type="match status" value="1"/>
</dbReference>
<dbReference type="EMBL" id="JXTB01000272">
    <property type="protein sequence ID" value="PON48698.1"/>
    <property type="molecule type" value="Genomic_DNA"/>
</dbReference>
<dbReference type="SUPFAM" id="SSF54001">
    <property type="entry name" value="Cysteine proteinases"/>
    <property type="match status" value="1"/>
</dbReference>
<accession>A0A2P5BIT5</accession>
<proteinExistence type="inferred from homology"/>
<protein>
    <submittedName>
        <fullName evidence="5">Ulp1 protease family, C-terminal catalytic domain containing protein</fullName>
    </submittedName>
</protein>
<dbReference type="OrthoDB" id="2288540at2759"/>
<dbReference type="InterPro" id="IPR003653">
    <property type="entry name" value="Peptidase_C48_C"/>
</dbReference>
<evidence type="ECO:0000259" key="4">
    <source>
        <dbReference type="Pfam" id="PF02902"/>
    </source>
</evidence>
<keyword evidence="3" id="KW-0378">Hydrolase</keyword>
<dbReference type="Gene3D" id="3.40.395.10">
    <property type="entry name" value="Adenoviral Proteinase, Chain A"/>
    <property type="match status" value="1"/>
</dbReference>
<dbReference type="Proteomes" id="UP000237105">
    <property type="component" value="Unassembled WGS sequence"/>
</dbReference>
<dbReference type="InterPro" id="IPR038765">
    <property type="entry name" value="Papain-like_cys_pep_sf"/>
</dbReference>
<gene>
    <name evidence="5" type="ORF">PanWU01x14_235750</name>
</gene>
<evidence type="ECO:0000256" key="2">
    <source>
        <dbReference type="ARBA" id="ARBA00022670"/>
    </source>
</evidence>
<evidence type="ECO:0000256" key="1">
    <source>
        <dbReference type="ARBA" id="ARBA00005234"/>
    </source>
</evidence>
<evidence type="ECO:0000256" key="3">
    <source>
        <dbReference type="ARBA" id="ARBA00022801"/>
    </source>
</evidence>
<sequence length="123" mass="13960">MECMLPGGQSQTVDLWDSMATTRHKVPRANATAEMLQTLDILFMFDIKMGMPEGFKFSNFKIRVLPEVLQQSNRTDGGLFVMKFMESIYLGEVGVNVMKYNKLLVIVVRSKILYIGQCQKGKS</sequence>
<evidence type="ECO:0000313" key="6">
    <source>
        <dbReference type="Proteomes" id="UP000237105"/>
    </source>
</evidence>
<reference evidence="6" key="1">
    <citation type="submission" date="2016-06" db="EMBL/GenBank/DDBJ databases">
        <title>Parallel loss of symbiosis genes in relatives of nitrogen-fixing non-legume Parasponia.</title>
        <authorList>
            <person name="Van Velzen R."/>
            <person name="Holmer R."/>
            <person name="Bu F."/>
            <person name="Rutten L."/>
            <person name="Van Zeijl A."/>
            <person name="Liu W."/>
            <person name="Santuari L."/>
            <person name="Cao Q."/>
            <person name="Sharma T."/>
            <person name="Shen D."/>
            <person name="Roswanjaya Y."/>
            <person name="Wardhani T."/>
            <person name="Kalhor M.S."/>
            <person name="Jansen J."/>
            <person name="Van den Hoogen J."/>
            <person name="Gungor B."/>
            <person name="Hartog M."/>
            <person name="Hontelez J."/>
            <person name="Verver J."/>
            <person name="Yang W.-C."/>
            <person name="Schijlen E."/>
            <person name="Repin R."/>
            <person name="Schilthuizen M."/>
            <person name="Schranz E."/>
            <person name="Heidstra R."/>
            <person name="Miyata K."/>
            <person name="Fedorova E."/>
            <person name="Kohlen W."/>
            <person name="Bisseling T."/>
            <person name="Smit S."/>
            <person name="Geurts R."/>
        </authorList>
    </citation>
    <scope>NUCLEOTIDE SEQUENCE [LARGE SCALE GENOMIC DNA]</scope>
    <source>
        <strain evidence="6">cv. WU1-14</strain>
    </source>
</reference>